<keyword evidence="3" id="KW-1185">Reference proteome</keyword>
<dbReference type="EMBL" id="JAPEIS010000003">
    <property type="protein sequence ID" value="KAJ8068031.1"/>
    <property type="molecule type" value="Genomic_DNA"/>
</dbReference>
<dbReference type="OrthoDB" id="3474807at2759"/>
<reference evidence="2" key="1">
    <citation type="submission" date="2022-11" db="EMBL/GenBank/DDBJ databases">
        <title>Genome Resource of Sclerotinia nivalis Strain SnTB1, a Plant Pathogen Isolated from American Ginseng.</title>
        <authorList>
            <person name="Fan S."/>
        </authorList>
    </citation>
    <scope>NUCLEOTIDE SEQUENCE</scope>
    <source>
        <strain evidence="2">SnTB1</strain>
    </source>
</reference>
<dbReference type="Proteomes" id="UP001152300">
    <property type="component" value="Unassembled WGS sequence"/>
</dbReference>
<evidence type="ECO:0000313" key="2">
    <source>
        <dbReference type="EMBL" id="KAJ8068031.1"/>
    </source>
</evidence>
<accession>A0A9X0ASA4</accession>
<protein>
    <submittedName>
        <fullName evidence="2">Uncharacterized protein</fullName>
    </submittedName>
</protein>
<evidence type="ECO:0000256" key="1">
    <source>
        <dbReference type="SAM" id="MobiDB-lite"/>
    </source>
</evidence>
<feature type="region of interest" description="Disordered" evidence="1">
    <location>
        <begin position="1"/>
        <end position="34"/>
    </location>
</feature>
<proteinExistence type="predicted"/>
<evidence type="ECO:0000313" key="3">
    <source>
        <dbReference type="Proteomes" id="UP001152300"/>
    </source>
</evidence>
<organism evidence="2 3">
    <name type="scientific">Sclerotinia nivalis</name>
    <dbReference type="NCBI Taxonomy" id="352851"/>
    <lineage>
        <taxon>Eukaryota</taxon>
        <taxon>Fungi</taxon>
        <taxon>Dikarya</taxon>
        <taxon>Ascomycota</taxon>
        <taxon>Pezizomycotina</taxon>
        <taxon>Leotiomycetes</taxon>
        <taxon>Helotiales</taxon>
        <taxon>Sclerotiniaceae</taxon>
        <taxon>Sclerotinia</taxon>
    </lineage>
</organism>
<name>A0A9X0ASA4_9HELO</name>
<feature type="region of interest" description="Disordered" evidence="1">
    <location>
        <begin position="93"/>
        <end position="115"/>
    </location>
</feature>
<gene>
    <name evidence="2" type="ORF">OCU04_003608</name>
</gene>
<sequence length="115" mass="12836">MPHMSQKPLRCFRNQDGDSGTPNRPASRTYRPGDRVMWRSGTASAEEACTIISDGIASTGQMRLGADMVAIRFMYDVRFNDMITRRVREPEIRLATNDDSGPFTAVPQAQSQPQS</sequence>
<comment type="caution">
    <text evidence="2">The sequence shown here is derived from an EMBL/GenBank/DDBJ whole genome shotgun (WGS) entry which is preliminary data.</text>
</comment>
<feature type="compositionally biased region" description="Polar residues" evidence="1">
    <location>
        <begin position="17"/>
        <end position="26"/>
    </location>
</feature>
<dbReference type="AlphaFoldDB" id="A0A9X0ASA4"/>